<reference evidence="3 4" key="2">
    <citation type="journal article" date="2019" name="Int. J. Syst. Evol. Microbiol.">
        <title>The Global Catalogue of Microorganisms (GCM) 10K type strain sequencing project: providing services to taxonomists for standard genome sequencing and annotation.</title>
        <authorList>
            <consortium name="The Broad Institute Genomics Platform"/>
            <consortium name="The Broad Institute Genome Sequencing Center for Infectious Disease"/>
            <person name="Wu L."/>
            <person name="Ma J."/>
        </authorList>
    </citation>
    <scope>NUCLEOTIDE SEQUENCE [LARGE SCALE GENOMIC DNA]</scope>
    <source>
        <strain evidence="3 4">JCM 13250</strain>
    </source>
</reference>
<feature type="transmembrane region" description="Helical" evidence="1">
    <location>
        <begin position="198"/>
        <end position="214"/>
    </location>
</feature>
<dbReference type="EMBL" id="BAAALT010000003">
    <property type="protein sequence ID" value="GAA1783920.1"/>
    <property type="molecule type" value="Genomic_DNA"/>
</dbReference>
<feature type="transmembrane region" description="Helical" evidence="1">
    <location>
        <begin position="21"/>
        <end position="46"/>
    </location>
</feature>
<protein>
    <submittedName>
        <fullName evidence="3">DUF624 domain-containing protein</fullName>
    </submittedName>
</protein>
<keyword evidence="1" id="KW-1133">Transmembrane helix</keyword>
<keyword evidence="4" id="KW-1185">Reference proteome</keyword>
<accession>A0ABN2LD55</accession>
<proteinExistence type="predicted"/>
<dbReference type="RefSeq" id="WP_344125290.1">
    <property type="nucleotide sequence ID" value="NZ_BAAALT010000003.1"/>
</dbReference>
<feature type="transmembrane region" description="Helical" evidence="1">
    <location>
        <begin position="96"/>
        <end position="119"/>
    </location>
</feature>
<keyword evidence="1" id="KW-0812">Transmembrane</keyword>
<dbReference type="Proteomes" id="UP001500218">
    <property type="component" value="Unassembled WGS sequence"/>
</dbReference>
<reference evidence="2" key="1">
    <citation type="journal article" date="2014" name="Int. J. Syst. Evol. Microbiol.">
        <title>Complete genome of a new Firmicutes species belonging to the dominant human colonic microbiota ('Ruminococcus bicirculans') reveals two chromosomes and a selective capacity to utilize plant glucans.</title>
        <authorList>
            <consortium name="NISC Comparative Sequencing Program"/>
            <person name="Wegmann U."/>
            <person name="Louis P."/>
            <person name="Goesmann A."/>
            <person name="Henrissat B."/>
            <person name="Duncan S.H."/>
            <person name="Flint H.J."/>
        </authorList>
    </citation>
    <scope>NUCLEOTIDE SEQUENCE</scope>
    <source>
        <strain evidence="2">JCM 13250</strain>
    </source>
</reference>
<name>A0ABN2LD55_9ACTN</name>
<feature type="transmembrane region" description="Helical" evidence="1">
    <location>
        <begin position="52"/>
        <end position="75"/>
    </location>
</feature>
<feature type="transmembrane region" description="Helical" evidence="1">
    <location>
        <begin position="131"/>
        <end position="158"/>
    </location>
</feature>
<gene>
    <name evidence="2" type="ORF">GCM10009682_02620</name>
    <name evidence="3" type="ORF">GCM10009682_02820</name>
</gene>
<comment type="caution">
    <text evidence="3">The sequence shown here is derived from an EMBL/GenBank/DDBJ whole genome shotgun (WGS) entry which is preliminary data.</text>
</comment>
<keyword evidence="1" id="KW-0472">Membrane</keyword>
<feature type="transmembrane region" description="Helical" evidence="1">
    <location>
        <begin position="170"/>
        <end position="192"/>
    </location>
</feature>
<organism evidence="3 4">
    <name type="scientific">Luedemannella flava</name>
    <dbReference type="NCBI Taxonomy" id="349316"/>
    <lineage>
        <taxon>Bacteria</taxon>
        <taxon>Bacillati</taxon>
        <taxon>Actinomycetota</taxon>
        <taxon>Actinomycetes</taxon>
        <taxon>Micromonosporales</taxon>
        <taxon>Micromonosporaceae</taxon>
        <taxon>Luedemannella</taxon>
    </lineage>
</organism>
<sequence length="228" mass="23998">MSNIAGVREFGEGPLSRAAATVYTMLVVEILLLVTAAPGLVVLVLLDRDVSNLPLVAACALPLGPALSAAVYALHHRRADVADLRPAAAFWRGYRLNAVGVLKVWVPALVWLAIVAVGLANFRATGLPGWWAVLLALVGAGASLWTTNALVITSLFAFRGRDVARLAGHFLTRTPGVTLANACLLIVAGGVVWVSSEAVAALLGSVFVAMLLRNSRPLFDAVRREFTA</sequence>
<dbReference type="EMBL" id="BAAALT010000003">
    <property type="protein sequence ID" value="GAA1784071.1"/>
    <property type="molecule type" value="Genomic_DNA"/>
</dbReference>
<evidence type="ECO:0000313" key="4">
    <source>
        <dbReference type="Proteomes" id="UP001500218"/>
    </source>
</evidence>
<reference evidence="3" key="3">
    <citation type="submission" date="2023-12" db="EMBL/GenBank/DDBJ databases">
        <authorList>
            <person name="Sun Q."/>
            <person name="Inoue M."/>
        </authorList>
    </citation>
    <scope>NUCLEOTIDE SEQUENCE</scope>
    <source>
        <strain evidence="3">JCM 13250</strain>
    </source>
</reference>
<evidence type="ECO:0000313" key="3">
    <source>
        <dbReference type="EMBL" id="GAA1784071.1"/>
    </source>
</evidence>
<evidence type="ECO:0000313" key="2">
    <source>
        <dbReference type="EMBL" id="GAA1783920.1"/>
    </source>
</evidence>
<evidence type="ECO:0000256" key="1">
    <source>
        <dbReference type="SAM" id="Phobius"/>
    </source>
</evidence>